<reference evidence="2" key="1">
    <citation type="submission" date="2020-08" db="EMBL/GenBank/DDBJ databases">
        <title>Genome public.</title>
        <authorList>
            <person name="Liu C."/>
            <person name="Sun Q."/>
        </authorList>
    </citation>
    <scope>NUCLEOTIDE SEQUENCE</scope>
    <source>
        <strain evidence="2">NSJ-28</strain>
    </source>
</reference>
<gene>
    <name evidence="2" type="ORF">H8S45_06590</name>
</gene>
<sequence length="472" mass="51748">MPNITSVTNPVPGQENNTSYRSPITPNDTQVKNIPDPSRISRADQRTDRQDTAGSGLTRRYDSYFQAFLQDLRAFGSVSDSIYQLLASGLSASGAETAEVSAALVRIIQALQLNPEQLLALLKGQFSSGQRFRGPLFDVLRKALQSNPSSAMKEDIAQFLRKFSAFASTEHIERSLTRTIRQMSWFMPKRFSSTLDGQLAQLDALLAHGDRAGALSLLQNTVLPYMSDYVSQMHDRGIARSLLSMLLPTIAQYENGSPQNVLQSFYQLFSYTPVKKAFGEMSQEDILQMLRAHTVPPDEATATLLDQLTSLASRAIRGEGSTTQQQAMQELMRSVLVNQSVFMPLAHAILPAAMDGRAMFSELWVDADAEKQSGAAGSPTAPMRLLLKFDIQDLGGFDLLLTYQDDSVGAELFCPPHLTPFTGVFEAKLAKMAESAGLNPGAIRASPSAQRVTLTQAFPKILERMNSVNVTI</sequence>
<dbReference type="AlphaFoldDB" id="A0A923LU15"/>
<dbReference type="RefSeq" id="WP_054327122.1">
    <property type="nucleotide sequence ID" value="NZ_JACOPL010000005.1"/>
</dbReference>
<dbReference type="Proteomes" id="UP000606499">
    <property type="component" value="Unassembled WGS sequence"/>
</dbReference>
<proteinExistence type="predicted"/>
<feature type="region of interest" description="Disordered" evidence="1">
    <location>
        <begin position="1"/>
        <end position="56"/>
    </location>
</feature>
<evidence type="ECO:0000313" key="3">
    <source>
        <dbReference type="Proteomes" id="UP000606499"/>
    </source>
</evidence>
<protein>
    <submittedName>
        <fullName evidence="2">Uncharacterized protein</fullName>
    </submittedName>
</protein>
<feature type="compositionally biased region" description="Basic and acidic residues" evidence="1">
    <location>
        <begin position="39"/>
        <end position="51"/>
    </location>
</feature>
<organism evidence="2 3">
    <name type="scientific">Agathobaculum faecis</name>
    <dbReference type="NCBI Taxonomy" id="2763013"/>
    <lineage>
        <taxon>Bacteria</taxon>
        <taxon>Bacillati</taxon>
        <taxon>Bacillota</taxon>
        <taxon>Clostridia</taxon>
        <taxon>Eubacteriales</taxon>
        <taxon>Butyricicoccaceae</taxon>
        <taxon>Agathobaculum</taxon>
    </lineage>
</organism>
<keyword evidence="3" id="KW-1185">Reference proteome</keyword>
<name>A0A923LU15_9FIRM</name>
<evidence type="ECO:0000256" key="1">
    <source>
        <dbReference type="SAM" id="MobiDB-lite"/>
    </source>
</evidence>
<dbReference type="EMBL" id="JACOPL010000005">
    <property type="protein sequence ID" value="MBC5725124.1"/>
    <property type="molecule type" value="Genomic_DNA"/>
</dbReference>
<evidence type="ECO:0000313" key="2">
    <source>
        <dbReference type="EMBL" id="MBC5725124.1"/>
    </source>
</evidence>
<feature type="compositionally biased region" description="Polar residues" evidence="1">
    <location>
        <begin position="1"/>
        <end position="32"/>
    </location>
</feature>
<accession>A0A923LU15</accession>
<comment type="caution">
    <text evidence="2">The sequence shown here is derived from an EMBL/GenBank/DDBJ whole genome shotgun (WGS) entry which is preliminary data.</text>
</comment>